<keyword evidence="6" id="KW-0325">Glycoprotein</keyword>
<evidence type="ECO:0000256" key="5">
    <source>
        <dbReference type="ARBA" id="ARBA00023098"/>
    </source>
</evidence>
<comment type="similarity">
    <text evidence="1 7">Belongs to the phospholipase B-like family.</text>
</comment>
<keyword evidence="9" id="KW-1185">Reference proteome</keyword>
<dbReference type="OrthoDB" id="443524at2759"/>
<evidence type="ECO:0000256" key="2">
    <source>
        <dbReference type="ARBA" id="ARBA00022729"/>
    </source>
</evidence>
<dbReference type="PANTHER" id="PTHR12370">
    <property type="entry name" value="PHOSPHOLIPASE B-RELATED"/>
    <property type="match status" value="1"/>
</dbReference>
<dbReference type="Proteomes" id="UP000001542">
    <property type="component" value="Unassembled WGS sequence"/>
</dbReference>
<keyword evidence="2 7" id="KW-0732">Signal</keyword>
<feature type="signal peptide" evidence="7">
    <location>
        <begin position="1"/>
        <end position="18"/>
    </location>
</feature>
<keyword evidence="4 7" id="KW-0442">Lipid degradation</keyword>
<dbReference type="AlphaFoldDB" id="A2EH97"/>
<dbReference type="RefSeq" id="XP_001320199.1">
    <property type="nucleotide sequence ID" value="XM_001320164.1"/>
</dbReference>
<dbReference type="KEGG" id="tva:4765872"/>
<dbReference type="VEuPathDB" id="TrichDB:TVAGG3_0933770"/>
<dbReference type="GO" id="GO:0009395">
    <property type="term" value="P:phospholipid catabolic process"/>
    <property type="evidence" value="ECO:0000318"/>
    <property type="project" value="GO_Central"/>
</dbReference>
<dbReference type="EC" id="3.1.1.-" evidence="7"/>
<dbReference type="Pfam" id="PF04916">
    <property type="entry name" value="Phospholip_B"/>
    <property type="match status" value="1"/>
</dbReference>
<gene>
    <name evidence="8" type="ORF">TVAG_333010</name>
</gene>
<dbReference type="STRING" id="5722.A2EH97"/>
<dbReference type="eggNOG" id="KOG3774">
    <property type="taxonomic scope" value="Eukaryota"/>
</dbReference>
<dbReference type="EMBL" id="DS113388">
    <property type="protein sequence ID" value="EAY07976.1"/>
    <property type="molecule type" value="Genomic_DNA"/>
</dbReference>
<accession>A2EH97</accession>
<dbReference type="InterPro" id="IPR007000">
    <property type="entry name" value="PLipase_B-like"/>
</dbReference>
<organism evidence="8 9">
    <name type="scientific">Trichomonas vaginalis (strain ATCC PRA-98 / G3)</name>
    <dbReference type="NCBI Taxonomy" id="412133"/>
    <lineage>
        <taxon>Eukaryota</taxon>
        <taxon>Metamonada</taxon>
        <taxon>Parabasalia</taxon>
        <taxon>Trichomonadida</taxon>
        <taxon>Trichomonadidae</taxon>
        <taxon>Trichomonas</taxon>
    </lineage>
</organism>
<evidence type="ECO:0000256" key="4">
    <source>
        <dbReference type="ARBA" id="ARBA00022963"/>
    </source>
</evidence>
<evidence type="ECO:0000256" key="1">
    <source>
        <dbReference type="ARBA" id="ARBA00007835"/>
    </source>
</evidence>
<evidence type="ECO:0000313" key="9">
    <source>
        <dbReference type="Proteomes" id="UP000001542"/>
    </source>
</evidence>
<evidence type="ECO:0000256" key="6">
    <source>
        <dbReference type="ARBA" id="ARBA00023180"/>
    </source>
</evidence>
<name>A2EH97_TRIV3</name>
<evidence type="ECO:0000256" key="3">
    <source>
        <dbReference type="ARBA" id="ARBA00022801"/>
    </source>
</evidence>
<evidence type="ECO:0000313" key="8">
    <source>
        <dbReference type="EMBL" id="EAY07976.1"/>
    </source>
</evidence>
<dbReference type="GO" id="GO:0004620">
    <property type="term" value="F:phospholipase activity"/>
    <property type="evidence" value="ECO:0000318"/>
    <property type="project" value="GO_Central"/>
</dbReference>
<sequence length="533" mass="60808">MFFVFLSGSLCVQRMISAYYHAETGEYMYKEGKYDSDAAARGIFDDTDFNSTGWYNLQIEGKRGTDALAETHAAGYIEGIFTASFYKNHRNNVYQHLCSKYIKCEDNYTIPKVIRDYFKNNYNWVKLTGLSNPDMSDPWYFAAATTMAQIEGMVEAYNKVSNDDTLTIEDLWMFMSHASIYDIARAQGFALQQDNAPLFTRRGTVIVGRTSSLDNVFIGQTAWRTYGESVRIAKRYRLRYNSTGNIVDRRSLSSYPFMLHSDDEFCISDMGLAITSTSIITTNDYAKTVQASFQGYPYWFRNIVATLASHSAGEWFDNYKSEYSTGTGIEYILLDIKKFKYKEGYQDEFVLAVDEIPGQNAESKDMTSRLIEKRFVGSYDVPAVESIFKTAGYDTLAQTSPEWYSYENSARAKILQRTCQSIYDDDKMKTLIRLNDKDRYSEQGDTTTNAIAGRFELIKPASDAMCFGAFDAKFTSIPRMLHSEWVGQVGASYDNLPQLNLLNADACDNSDYVGVDTQMYNGWVDQYFDIEID</sequence>
<reference evidence="8" key="1">
    <citation type="submission" date="2006-10" db="EMBL/GenBank/DDBJ databases">
        <authorList>
            <person name="Amadeo P."/>
            <person name="Zhao Q."/>
            <person name="Wortman J."/>
            <person name="Fraser-Liggett C."/>
            <person name="Carlton J."/>
        </authorList>
    </citation>
    <scope>NUCLEOTIDE SEQUENCE</scope>
    <source>
        <strain evidence="8">G3</strain>
    </source>
</reference>
<dbReference type="PANTHER" id="PTHR12370:SF3">
    <property type="entry name" value="PHOSPHOLIPASE B-LIKE 2-RELATED"/>
    <property type="match status" value="1"/>
</dbReference>
<proteinExistence type="inferred from homology"/>
<reference evidence="8" key="2">
    <citation type="journal article" date="2007" name="Science">
        <title>Draft genome sequence of the sexually transmitted pathogen Trichomonas vaginalis.</title>
        <authorList>
            <person name="Carlton J.M."/>
            <person name="Hirt R.P."/>
            <person name="Silva J.C."/>
            <person name="Delcher A.L."/>
            <person name="Schatz M."/>
            <person name="Zhao Q."/>
            <person name="Wortman J.R."/>
            <person name="Bidwell S.L."/>
            <person name="Alsmark U.C.M."/>
            <person name="Besteiro S."/>
            <person name="Sicheritz-Ponten T."/>
            <person name="Noel C.J."/>
            <person name="Dacks J.B."/>
            <person name="Foster P.G."/>
            <person name="Simillion C."/>
            <person name="Van de Peer Y."/>
            <person name="Miranda-Saavedra D."/>
            <person name="Barton G.J."/>
            <person name="Westrop G.D."/>
            <person name="Mueller S."/>
            <person name="Dessi D."/>
            <person name="Fiori P.L."/>
            <person name="Ren Q."/>
            <person name="Paulsen I."/>
            <person name="Zhang H."/>
            <person name="Bastida-Corcuera F.D."/>
            <person name="Simoes-Barbosa A."/>
            <person name="Brown M.T."/>
            <person name="Hayes R.D."/>
            <person name="Mukherjee M."/>
            <person name="Okumura C.Y."/>
            <person name="Schneider R."/>
            <person name="Smith A.J."/>
            <person name="Vanacova S."/>
            <person name="Villalvazo M."/>
            <person name="Haas B.J."/>
            <person name="Pertea M."/>
            <person name="Feldblyum T.V."/>
            <person name="Utterback T.R."/>
            <person name="Shu C.L."/>
            <person name="Osoegawa K."/>
            <person name="de Jong P.J."/>
            <person name="Hrdy I."/>
            <person name="Horvathova L."/>
            <person name="Zubacova Z."/>
            <person name="Dolezal P."/>
            <person name="Malik S.B."/>
            <person name="Logsdon J.M. Jr."/>
            <person name="Henze K."/>
            <person name="Gupta A."/>
            <person name="Wang C.C."/>
            <person name="Dunne R.L."/>
            <person name="Upcroft J.A."/>
            <person name="Upcroft P."/>
            <person name="White O."/>
            <person name="Salzberg S.L."/>
            <person name="Tang P."/>
            <person name="Chiu C.-H."/>
            <person name="Lee Y.-S."/>
            <person name="Embley T.M."/>
            <person name="Coombs G.H."/>
            <person name="Mottram J.C."/>
            <person name="Tachezy J."/>
            <person name="Fraser-Liggett C.M."/>
            <person name="Johnson P.J."/>
        </authorList>
    </citation>
    <scope>NUCLEOTIDE SEQUENCE [LARGE SCALE GENOMIC DNA]</scope>
    <source>
        <strain evidence="8">G3</strain>
    </source>
</reference>
<dbReference type="SMR" id="A2EH97"/>
<protein>
    <recommendedName>
        <fullName evidence="7">Phospholipase B-like</fullName>
        <ecNumber evidence="7">3.1.1.-</ecNumber>
    </recommendedName>
</protein>
<evidence type="ECO:0000256" key="7">
    <source>
        <dbReference type="RuleBase" id="RU364138"/>
    </source>
</evidence>
<dbReference type="InParanoid" id="A2EH97"/>
<keyword evidence="5 7" id="KW-0443">Lipid metabolism</keyword>
<feature type="chain" id="PRO_5011329815" description="Phospholipase B-like" evidence="7">
    <location>
        <begin position="19"/>
        <end position="533"/>
    </location>
</feature>
<dbReference type="VEuPathDB" id="TrichDB:TVAG_333010"/>
<comment type="function">
    <text evidence="7">Putative phospholipase.</text>
</comment>
<keyword evidence="3 7" id="KW-0378">Hydrolase</keyword>
<dbReference type="Gene3D" id="3.60.60.30">
    <property type="match status" value="1"/>
</dbReference>
<dbReference type="GO" id="GO:0005576">
    <property type="term" value="C:extracellular region"/>
    <property type="evidence" value="ECO:0000318"/>
    <property type="project" value="GO_Central"/>
</dbReference>